<reference evidence="2 3" key="1">
    <citation type="submission" date="2018-06" db="EMBL/GenBank/DDBJ databases">
        <title>Paenibacillus imtechensis sp. nov.</title>
        <authorList>
            <person name="Pinnaka A.K."/>
            <person name="Singh H."/>
            <person name="Kaur M."/>
        </authorList>
    </citation>
    <scope>NUCLEOTIDE SEQUENCE [LARGE SCALE GENOMIC DNA]</scope>
    <source>
        <strain evidence="2 3">SMB1</strain>
    </source>
</reference>
<evidence type="ECO:0000256" key="1">
    <source>
        <dbReference type="SAM" id="Phobius"/>
    </source>
</evidence>
<evidence type="ECO:0000313" key="3">
    <source>
        <dbReference type="Proteomes" id="UP000249522"/>
    </source>
</evidence>
<accession>A0A2W1LDK5</accession>
<proteinExistence type="predicted"/>
<keyword evidence="1" id="KW-1133">Transmembrane helix</keyword>
<protein>
    <submittedName>
        <fullName evidence="2">Uncharacterized protein</fullName>
    </submittedName>
</protein>
<keyword evidence="1" id="KW-0472">Membrane</keyword>
<keyword evidence="1" id="KW-0812">Transmembrane</keyword>
<dbReference type="EMBL" id="QKRB01000058">
    <property type="protein sequence ID" value="PZD93152.1"/>
    <property type="molecule type" value="Genomic_DNA"/>
</dbReference>
<evidence type="ECO:0000313" key="2">
    <source>
        <dbReference type="EMBL" id="PZD93152.1"/>
    </source>
</evidence>
<feature type="transmembrane region" description="Helical" evidence="1">
    <location>
        <begin position="121"/>
        <end position="140"/>
    </location>
</feature>
<gene>
    <name evidence="2" type="ORF">DNH61_24190</name>
</gene>
<feature type="transmembrane region" description="Helical" evidence="1">
    <location>
        <begin position="6"/>
        <end position="25"/>
    </location>
</feature>
<feature type="transmembrane region" description="Helical" evidence="1">
    <location>
        <begin position="32"/>
        <end position="49"/>
    </location>
</feature>
<dbReference type="Proteomes" id="UP000249522">
    <property type="component" value="Unassembled WGS sequence"/>
</dbReference>
<dbReference type="RefSeq" id="WP_111149456.1">
    <property type="nucleotide sequence ID" value="NZ_QKRB01000058.1"/>
</dbReference>
<feature type="transmembrane region" description="Helical" evidence="1">
    <location>
        <begin position="184"/>
        <end position="201"/>
    </location>
</feature>
<feature type="transmembrane region" description="Helical" evidence="1">
    <location>
        <begin position="55"/>
        <end position="76"/>
    </location>
</feature>
<feature type="transmembrane region" description="Helical" evidence="1">
    <location>
        <begin position="88"/>
        <end position="109"/>
    </location>
</feature>
<comment type="caution">
    <text evidence="2">The sequence shown here is derived from an EMBL/GenBank/DDBJ whole genome shotgun (WGS) entry which is preliminary data.</text>
</comment>
<sequence length="211" mass="24578">MKFLWFMLFSTIEGFAIYALSFYIFRLDMRRYLPHVVLMLLLVSFQNYVARDILALSAAAPIINLVLSTFFFVTIIRIPLVWSMVMVLTGYIGFAVLQTSLVFLSLGFISLDELQVYSWKAYILQALTGITGWLIGWILYKKRLGFTFDFEDLRFKWEKVLIPTLIAVILVGLAGMLYYRDLVVNLIGMFLTLIIFLVYSIKKETDELERR</sequence>
<dbReference type="OrthoDB" id="2678566at2"/>
<dbReference type="AlphaFoldDB" id="A0A2W1LDK5"/>
<feature type="transmembrane region" description="Helical" evidence="1">
    <location>
        <begin position="160"/>
        <end position="178"/>
    </location>
</feature>
<name>A0A2W1LDK5_9BACL</name>
<organism evidence="2 3">
    <name type="scientific">Paenibacillus sambharensis</name>
    <dbReference type="NCBI Taxonomy" id="1803190"/>
    <lineage>
        <taxon>Bacteria</taxon>
        <taxon>Bacillati</taxon>
        <taxon>Bacillota</taxon>
        <taxon>Bacilli</taxon>
        <taxon>Bacillales</taxon>
        <taxon>Paenibacillaceae</taxon>
        <taxon>Paenibacillus</taxon>
    </lineage>
</organism>
<keyword evidence="3" id="KW-1185">Reference proteome</keyword>